<proteinExistence type="predicted"/>
<evidence type="ECO:0000313" key="1">
    <source>
        <dbReference type="EMBL" id="CAD6191329.1"/>
    </source>
</evidence>
<gene>
    <name evidence="1" type="ORF">CAUJ_LOCUS7248</name>
</gene>
<dbReference type="PANTHER" id="PTHR12083">
    <property type="entry name" value="BIFUNCTIONAL POLYNUCLEOTIDE PHOSPHATASE/KINASE"/>
    <property type="match status" value="1"/>
</dbReference>
<dbReference type="Pfam" id="PF08645">
    <property type="entry name" value="PNK3P"/>
    <property type="match status" value="1"/>
</dbReference>
<dbReference type="SUPFAM" id="SSF52540">
    <property type="entry name" value="P-loop containing nucleoside triphosphate hydrolases"/>
    <property type="match status" value="1"/>
</dbReference>
<dbReference type="OrthoDB" id="19045at2759"/>
<dbReference type="Proteomes" id="UP000835052">
    <property type="component" value="Unassembled WGS sequence"/>
</dbReference>
<dbReference type="NCBIfam" id="TIGR01664">
    <property type="entry name" value="DNA-3'-Pase"/>
    <property type="match status" value="1"/>
</dbReference>
<dbReference type="SUPFAM" id="SSF56784">
    <property type="entry name" value="HAD-like"/>
    <property type="match status" value="1"/>
</dbReference>
<protein>
    <recommendedName>
        <fullName evidence="3">PNK FHA domain-containing protein</fullName>
    </recommendedName>
</protein>
<evidence type="ECO:0008006" key="3">
    <source>
        <dbReference type="Google" id="ProtNLM"/>
    </source>
</evidence>
<dbReference type="GO" id="GO:0006281">
    <property type="term" value="P:DNA repair"/>
    <property type="evidence" value="ECO:0007669"/>
    <property type="project" value="TreeGrafter"/>
</dbReference>
<comment type="caution">
    <text evidence="1">The sequence shown here is derived from an EMBL/GenBank/DDBJ whole genome shotgun (WGS) entry which is preliminary data.</text>
</comment>
<dbReference type="InterPro" id="IPR006551">
    <property type="entry name" value="Polynucleotide_phosphatase"/>
</dbReference>
<dbReference type="Gene3D" id="3.40.50.1000">
    <property type="entry name" value="HAD superfamily/HAD-like"/>
    <property type="match status" value="1"/>
</dbReference>
<dbReference type="Gene3D" id="3.40.50.300">
    <property type="entry name" value="P-loop containing nucleotide triphosphate hydrolases"/>
    <property type="match status" value="1"/>
</dbReference>
<dbReference type="AlphaFoldDB" id="A0A8S1H6M5"/>
<dbReference type="InterPro" id="IPR006549">
    <property type="entry name" value="HAD-SF_hydro_IIIA"/>
</dbReference>
<dbReference type="InterPro" id="IPR036412">
    <property type="entry name" value="HAD-like_sf"/>
</dbReference>
<organism evidence="1 2">
    <name type="scientific">Caenorhabditis auriculariae</name>
    <dbReference type="NCBI Taxonomy" id="2777116"/>
    <lineage>
        <taxon>Eukaryota</taxon>
        <taxon>Metazoa</taxon>
        <taxon>Ecdysozoa</taxon>
        <taxon>Nematoda</taxon>
        <taxon>Chromadorea</taxon>
        <taxon>Rhabditida</taxon>
        <taxon>Rhabditina</taxon>
        <taxon>Rhabditomorpha</taxon>
        <taxon>Rhabditoidea</taxon>
        <taxon>Rhabditidae</taxon>
        <taxon>Peloderinae</taxon>
        <taxon>Caenorhabditis</taxon>
    </lineage>
</organism>
<dbReference type="FunFam" id="3.40.50.1000:FF:000078">
    <property type="entry name" value="Bifunctional polynucleotide phosphatase/kinase"/>
    <property type="match status" value="1"/>
</dbReference>
<dbReference type="Pfam" id="PF13671">
    <property type="entry name" value="AAA_33"/>
    <property type="match status" value="2"/>
</dbReference>
<sequence>MKRNSAGKPKEKMDKADPTIDKFFGGSSKKAGTWSAEGGNDLLIYTTDDCTPQSKVACFDMDGTLITTKSGKVFPTDVNDWKLLYDCISIRIQSLVSEGFKVVIFTNQKGIQVGKVDKNSFKRKIEAIVSEIGAPIQVFVSIGSGIYRKPCTGMWEALLKNNGDVQIDKESSVYVGDAAGRHKSKIRPKKDHSSADRYFAANLGISFKTPEQFFLDQKLEEPWGPPTFEPSRLFSEKISELEPADVKVPSEEKEVIVMVGFPGSGKSTFAKKLSEDHGYVIVNRDKLGTWQKCVAAAKYALNEGKSVVIDNTNPDRESRKRYTEIAKELDVECRCFKMSCNLAQAQHNLRYRILTSKSAQDVGIMVLRMHGSKFQEPELAEGFNEIATVNFIPKFDDESRRELFCMYLTD</sequence>
<keyword evidence="2" id="KW-1185">Reference proteome</keyword>
<dbReference type="GO" id="GO:0003690">
    <property type="term" value="F:double-stranded DNA binding"/>
    <property type="evidence" value="ECO:0007669"/>
    <property type="project" value="TreeGrafter"/>
</dbReference>
<dbReference type="GO" id="GO:0046404">
    <property type="term" value="F:ATP-dependent polydeoxyribonucleotide 5'-hydroxyl-kinase activity"/>
    <property type="evidence" value="ECO:0007669"/>
    <property type="project" value="TreeGrafter"/>
</dbReference>
<name>A0A8S1H6M5_9PELO</name>
<dbReference type="InterPro" id="IPR027417">
    <property type="entry name" value="P-loop_NTPase"/>
</dbReference>
<dbReference type="PANTHER" id="PTHR12083:SF9">
    <property type="entry name" value="BIFUNCTIONAL POLYNUCLEOTIDE PHOSPHATASE_KINASE"/>
    <property type="match status" value="1"/>
</dbReference>
<dbReference type="NCBIfam" id="TIGR01662">
    <property type="entry name" value="HAD-SF-IIIA"/>
    <property type="match status" value="1"/>
</dbReference>
<dbReference type="CDD" id="cd01625">
    <property type="entry name" value="HAD_PNP"/>
    <property type="match status" value="1"/>
</dbReference>
<evidence type="ECO:0000313" key="2">
    <source>
        <dbReference type="Proteomes" id="UP000835052"/>
    </source>
</evidence>
<reference evidence="1" key="1">
    <citation type="submission" date="2020-10" db="EMBL/GenBank/DDBJ databases">
        <authorList>
            <person name="Kikuchi T."/>
        </authorList>
    </citation>
    <scope>NUCLEOTIDE SEQUENCE</scope>
    <source>
        <strain evidence="1">NKZ352</strain>
    </source>
</reference>
<dbReference type="EMBL" id="CAJGYM010000020">
    <property type="protein sequence ID" value="CAD6191329.1"/>
    <property type="molecule type" value="Genomic_DNA"/>
</dbReference>
<dbReference type="InterPro" id="IPR023214">
    <property type="entry name" value="HAD_sf"/>
</dbReference>
<dbReference type="InterPro" id="IPR013954">
    <property type="entry name" value="PNK3P"/>
</dbReference>
<dbReference type="FunFam" id="3.40.50.300:FF:000737">
    <property type="entry name" value="Bifunctional polynucleotide phosphatase/kinase"/>
    <property type="match status" value="1"/>
</dbReference>
<accession>A0A8S1H6M5</accession>
<dbReference type="GO" id="GO:0046403">
    <property type="term" value="F:polynucleotide 3'-phosphatase activity"/>
    <property type="evidence" value="ECO:0007669"/>
    <property type="project" value="TreeGrafter"/>
</dbReference>